<organism evidence="2 3">
    <name type="scientific">Castanea mollissima</name>
    <name type="common">Chinese chestnut</name>
    <dbReference type="NCBI Taxonomy" id="60419"/>
    <lineage>
        <taxon>Eukaryota</taxon>
        <taxon>Viridiplantae</taxon>
        <taxon>Streptophyta</taxon>
        <taxon>Embryophyta</taxon>
        <taxon>Tracheophyta</taxon>
        <taxon>Spermatophyta</taxon>
        <taxon>Magnoliopsida</taxon>
        <taxon>eudicotyledons</taxon>
        <taxon>Gunneridae</taxon>
        <taxon>Pentapetalae</taxon>
        <taxon>rosids</taxon>
        <taxon>fabids</taxon>
        <taxon>Fagales</taxon>
        <taxon>Fagaceae</taxon>
        <taxon>Castanea</taxon>
    </lineage>
</organism>
<sequence>MWIVVMKHFDQWMVLASLQGFRTKAEPPIYYLPKKPLEEDETVVQQRKEQKLNVLKRELMVYTWHLSCSLNLHQYIIYSALGREDHLRQEAQDALAI</sequence>
<accession>A0A8J4Q5Z1</accession>
<evidence type="ECO:0000313" key="2">
    <source>
        <dbReference type="EMBL" id="KAF3945765.1"/>
    </source>
</evidence>
<dbReference type="EMBL" id="JRKL02011174">
    <property type="protein sequence ID" value="KAF3945765.1"/>
    <property type="molecule type" value="Genomic_DNA"/>
</dbReference>
<gene>
    <name evidence="2" type="ORF">CMV_027890</name>
</gene>
<dbReference type="AlphaFoldDB" id="A0A8J4Q5Z1"/>
<keyword evidence="3" id="KW-1185">Reference proteome</keyword>
<dbReference type="Proteomes" id="UP000737018">
    <property type="component" value="Unassembled WGS sequence"/>
</dbReference>
<evidence type="ECO:0000313" key="3">
    <source>
        <dbReference type="Proteomes" id="UP000737018"/>
    </source>
</evidence>
<feature type="domain" description="Pinin/SDK/MemA protein" evidence="1">
    <location>
        <begin position="19"/>
        <end position="48"/>
    </location>
</feature>
<name>A0A8J4Q5Z1_9ROSI</name>
<proteinExistence type="predicted"/>
<dbReference type="InterPro" id="IPR006786">
    <property type="entry name" value="Pinin_SDK_MemA"/>
</dbReference>
<protein>
    <recommendedName>
        <fullName evidence="1">Pinin/SDK/MemA protein domain-containing protein</fullName>
    </recommendedName>
</protein>
<comment type="caution">
    <text evidence="2">The sequence shown here is derived from an EMBL/GenBank/DDBJ whole genome shotgun (WGS) entry which is preliminary data.</text>
</comment>
<evidence type="ECO:0000259" key="1">
    <source>
        <dbReference type="Pfam" id="PF04696"/>
    </source>
</evidence>
<dbReference type="OrthoDB" id="416646at2759"/>
<reference evidence="2" key="1">
    <citation type="submission" date="2020-03" db="EMBL/GenBank/DDBJ databases">
        <title>Castanea mollissima Vanexum genome sequencing.</title>
        <authorList>
            <person name="Staton M."/>
        </authorList>
    </citation>
    <scope>NUCLEOTIDE SEQUENCE</scope>
    <source>
        <tissue evidence="2">Leaf</tissue>
    </source>
</reference>
<dbReference type="Pfam" id="PF04696">
    <property type="entry name" value="Pinin_SDK_memA"/>
    <property type="match status" value="1"/>
</dbReference>